<gene>
    <name evidence="14" type="ORF">SAMN05444371_0985</name>
</gene>
<sequence>MSYNEAVLLLGSNINNPEKNIENALEKIEINVGSILMKSKLILTKPVEFESNKIFCNIAVRLKTQISPVKLLFELKQIEKQMGRIFDSADLGAYQDRVIDIDIIMFNNIKFVSDKLIIPHHKNLYERDFASEIINNVR</sequence>
<dbReference type="PANTHER" id="PTHR43071">
    <property type="entry name" value="2-AMINO-4-HYDROXY-6-HYDROXYMETHYLDIHYDROPTERIDINE PYROPHOSPHOKINASE"/>
    <property type="match status" value="1"/>
</dbReference>
<dbReference type="InterPro" id="IPR000550">
    <property type="entry name" value="Hppk"/>
</dbReference>
<keyword evidence="7 14" id="KW-0418">Kinase</keyword>
<dbReference type="EMBL" id="FRAM01000001">
    <property type="protein sequence ID" value="SHK05303.1"/>
    <property type="molecule type" value="Genomic_DNA"/>
</dbReference>
<dbReference type="GO" id="GO:0016301">
    <property type="term" value="F:kinase activity"/>
    <property type="evidence" value="ECO:0007669"/>
    <property type="project" value="UniProtKB-KW"/>
</dbReference>
<dbReference type="OrthoDB" id="9808041at2"/>
<evidence type="ECO:0000313" key="15">
    <source>
        <dbReference type="Proteomes" id="UP000184498"/>
    </source>
</evidence>
<evidence type="ECO:0000256" key="12">
    <source>
        <dbReference type="ARBA" id="ARBA00033413"/>
    </source>
</evidence>
<evidence type="ECO:0000256" key="6">
    <source>
        <dbReference type="ARBA" id="ARBA00022741"/>
    </source>
</evidence>
<keyword evidence="5" id="KW-0808">Transferase</keyword>
<dbReference type="Proteomes" id="UP000184498">
    <property type="component" value="Unassembled WGS sequence"/>
</dbReference>
<evidence type="ECO:0000256" key="3">
    <source>
        <dbReference type="ARBA" id="ARBA00013253"/>
    </source>
</evidence>
<dbReference type="UniPathway" id="UPA00077">
    <property type="reaction ID" value="UER00155"/>
</dbReference>
<evidence type="ECO:0000256" key="5">
    <source>
        <dbReference type="ARBA" id="ARBA00022679"/>
    </source>
</evidence>
<dbReference type="InterPro" id="IPR035907">
    <property type="entry name" value="Hppk_sf"/>
</dbReference>
<evidence type="ECO:0000256" key="8">
    <source>
        <dbReference type="ARBA" id="ARBA00022840"/>
    </source>
</evidence>
<reference evidence="15" key="1">
    <citation type="submission" date="2016-11" db="EMBL/GenBank/DDBJ databases">
        <authorList>
            <person name="Varghese N."/>
            <person name="Submissions S."/>
        </authorList>
    </citation>
    <scope>NUCLEOTIDE SEQUENCE [LARGE SCALE GENOMIC DNA]</scope>
    <source>
        <strain evidence="15">DSM 18016</strain>
    </source>
</reference>
<dbReference type="GO" id="GO:0003848">
    <property type="term" value="F:2-amino-4-hydroxy-6-hydroxymethyldihydropteridine diphosphokinase activity"/>
    <property type="evidence" value="ECO:0007669"/>
    <property type="project" value="UniProtKB-EC"/>
</dbReference>
<protein>
    <recommendedName>
        <fullName evidence="4">2-amino-4-hydroxy-6-hydroxymethyldihydropteridine pyrophosphokinase</fullName>
        <ecNumber evidence="3">2.7.6.3</ecNumber>
    </recommendedName>
    <alternativeName>
        <fullName evidence="11">6-hydroxymethyl-7,8-dihydropterin pyrophosphokinase</fullName>
    </alternativeName>
    <alternativeName>
        <fullName evidence="12">7,8-dihydro-6-hydroxymethylpterin-pyrophosphokinase</fullName>
    </alternativeName>
</protein>
<keyword evidence="8" id="KW-0067">ATP-binding</keyword>
<dbReference type="RefSeq" id="WP_072996682.1">
    <property type="nucleotide sequence ID" value="NZ_FRAM01000001.1"/>
</dbReference>
<dbReference type="STRING" id="216903.SAMN05444371_0985"/>
<proteinExistence type="inferred from homology"/>
<evidence type="ECO:0000259" key="13">
    <source>
        <dbReference type="Pfam" id="PF01288"/>
    </source>
</evidence>
<comment type="function">
    <text evidence="10">Catalyzes the transfer of pyrophosphate from adenosine triphosphate (ATP) to 6-hydroxymethyl-7,8-dihydropterin, an enzymatic step in folate biosynthesis pathway.</text>
</comment>
<evidence type="ECO:0000256" key="1">
    <source>
        <dbReference type="ARBA" id="ARBA00005051"/>
    </source>
</evidence>
<evidence type="ECO:0000313" key="14">
    <source>
        <dbReference type="EMBL" id="SHK05303.1"/>
    </source>
</evidence>
<feature type="domain" description="7,8-dihydro-6-hydroxymethylpterin-pyrophosphokinase" evidence="13">
    <location>
        <begin position="8"/>
        <end position="133"/>
    </location>
</feature>
<dbReference type="PANTHER" id="PTHR43071:SF1">
    <property type="entry name" value="2-AMINO-4-HYDROXY-6-HYDROXYMETHYLDIHYDROPTERIDINE PYROPHOSPHOKINASE"/>
    <property type="match status" value="1"/>
</dbReference>
<dbReference type="Pfam" id="PF01288">
    <property type="entry name" value="HPPK"/>
    <property type="match status" value="1"/>
</dbReference>
<dbReference type="NCBIfam" id="TIGR01498">
    <property type="entry name" value="folK"/>
    <property type="match status" value="1"/>
</dbReference>
<dbReference type="AlphaFoldDB" id="A0A1M6PBI5"/>
<dbReference type="SUPFAM" id="SSF55083">
    <property type="entry name" value="6-hydroxymethyl-7,8-dihydropterin pyrophosphokinase, HPPK"/>
    <property type="match status" value="1"/>
</dbReference>
<dbReference type="Gene3D" id="3.30.70.560">
    <property type="entry name" value="7,8-Dihydro-6-hydroxymethylpterin-pyrophosphokinase HPPK"/>
    <property type="match status" value="1"/>
</dbReference>
<organism evidence="14 15">
    <name type="scientific">Epilithonimonas mollis</name>
    <dbReference type="NCBI Taxonomy" id="216903"/>
    <lineage>
        <taxon>Bacteria</taxon>
        <taxon>Pseudomonadati</taxon>
        <taxon>Bacteroidota</taxon>
        <taxon>Flavobacteriia</taxon>
        <taxon>Flavobacteriales</taxon>
        <taxon>Weeksellaceae</taxon>
        <taxon>Chryseobacterium group</taxon>
        <taxon>Epilithonimonas</taxon>
    </lineage>
</organism>
<name>A0A1M6PBI5_9FLAO</name>
<accession>A0A1M6PBI5</accession>
<comment type="similarity">
    <text evidence="2">Belongs to the HPPK family.</text>
</comment>
<keyword evidence="9" id="KW-0289">Folate biosynthesis</keyword>
<dbReference type="EC" id="2.7.6.3" evidence="3"/>
<evidence type="ECO:0000256" key="9">
    <source>
        <dbReference type="ARBA" id="ARBA00022909"/>
    </source>
</evidence>
<evidence type="ECO:0000256" key="11">
    <source>
        <dbReference type="ARBA" id="ARBA00029766"/>
    </source>
</evidence>
<keyword evidence="15" id="KW-1185">Reference proteome</keyword>
<keyword evidence="6" id="KW-0547">Nucleotide-binding</keyword>
<comment type="pathway">
    <text evidence="1">Cofactor biosynthesis; tetrahydrofolate biosynthesis; 2-amino-4-hydroxy-6-hydroxymethyl-7,8-dihydropteridine diphosphate from 7,8-dihydroneopterin triphosphate: step 4/4.</text>
</comment>
<evidence type="ECO:0000256" key="2">
    <source>
        <dbReference type="ARBA" id="ARBA00005810"/>
    </source>
</evidence>
<evidence type="ECO:0000256" key="7">
    <source>
        <dbReference type="ARBA" id="ARBA00022777"/>
    </source>
</evidence>
<dbReference type="CDD" id="cd00483">
    <property type="entry name" value="HPPK"/>
    <property type="match status" value="1"/>
</dbReference>
<evidence type="ECO:0000256" key="4">
    <source>
        <dbReference type="ARBA" id="ARBA00016218"/>
    </source>
</evidence>
<dbReference type="GO" id="GO:0005524">
    <property type="term" value="F:ATP binding"/>
    <property type="evidence" value="ECO:0007669"/>
    <property type="project" value="UniProtKB-KW"/>
</dbReference>
<dbReference type="GO" id="GO:0046654">
    <property type="term" value="P:tetrahydrofolate biosynthetic process"/>
    <property type="evidence" value="ECO:0007669"/>
    <property type="project" value="UniProtKB-UniPathway"/>
</dbReference>
<evidence type="ECO:0000256" key="10">
    <source>
        <dbReference type="ARBA" id="ARBA00029409"/>
    </source>
</evidence>
<dbReference type="GO" id="GO:0046656">
    <property type="term" value="P:folic acid biosynthetic process"/>
    <property type="evidence" value="ECO:0007669"/>
    <property type="project" value="UniProtKB-KW"/>
</dbReference>